<evidence type="ECO:0000259" key="2">
    <source>
        <dbReference type="Pfam" id="PF13556"/>
    </source>
</evidence>
<dbReference type="PANTHER" id="PTHR33744">
    <property type="entry name" value="CARBOHYDRATE DIACID REGULATOR"/>
    <property type="match status" value="1"/>
</dbReference>
<dbReference type="InterPro" id="IPR051448">
    <property type="entry name" value="CdaR-like_regulators"/>
</dbReference>
<dbReference type="Pfam" id="PF13556">
    <property type="entry name" value="HTH_30"/>
    <property type="match status" value="1"/>
</dbReference>
<dbReference type="Gene3D" id="1.10.10.2840">
    <property type="entry name" value="PucR C-terminal helix-turn-helix domain"/>
    <property type="match status" value="1"/>
</dbReference>
<dbReference type="Proteomes" id="UP000214666">
    <property type="component" value="Chromosome"/>
</dbReference>
<evidence type="ECO:0000313" key="4">
    <source>
        <dbReference type="Proteomes" id="UP000214666"/>
    </source>
</evidence>
<dbReference type="OrthoDB" id="9792148at2"/>
<feature type="domain" description="Putative sugar diacid recognition" evidence="1">
    <location>
        <begin position="5"/>
        <end position="131"/>
    </location>
</feature>
<feature type="domain" description="PucR C-terminal helix-turn-helix" evidence="2">
    <location>
        <begin position="285"/>
        <end position="342"/>
    </location>
</feature>
<evidence type="ECO:0000259" key="1">
    <source>
        <dbReference type="Pfam" id="PF05651"/>
    </source>
</evidence>
<dbReference type="STRING" id="172713.GCA_001705305_01217"/>
<accession>A0A222WGE8</accession>
<dbReference type="InterPro" id="IPR042070">
    <property type="entry name" value="PucR_C-HTH_sf"/>
</dbReference>
<protein>
    <submittedName>
        <fullName evidence="3">Sugar diacid utilization regulator</fullName>
    </submittedName>
</protein>
<dbReference type="KEGG" id="pkb:B4V02_00060"/>
<dbReference type="PANTHER" id="PTHR33744:SF15">
    <property type="entry name" value="CARBOHYDRATE DIACID REGULATOR"/>
    <property type="match status" value="1"/>
</dbReference>
<dbReference type="InterPro" id="IPR008599">
    <property type="entry name" value="Diacid_rec"/>
</dbReference>
<gene>
    <name evidence="3" type="ORF">B4V02_00060</name>
</gene>
<dbReference type="AlphaFoldDB" id="A0A222WGE8"/>
<dbReference type="EMBL" id="CP020028">
    <property type="protein sequence ID" value="ASR45214.1"/>
    <property type="molecule type" value="Genomic_DNA"/>
</dbReference>
<reference evidence="3 4" key="1">
    <citation type="submission" date="2017-03" db="EMBL/GenBank/DDBJ databases">
        <title>Complete genome sequence of Paenibacillus Kribbensis producing bioflocculants.</title>
        <authorList>
            <person name="Lee H.-G."/>
            <person name="Oh H.-M."/>
        </authorList>
    </citation>
    <scope>NUCLEOTIDE SEQUENCE [LARGE SCALE GENOMIC DNA]</scope>
    <source>
        <strain evidence="3 4">AM49</strain>
    </source>
</reference>
<keyword evidence="4" id="KW-1185">Reference proteome</keyword>
<organism evidence="3 4">
    <name type="scientific">Paenibacillus kribbensis</name>
    <dbReference type="NCBI Taxonomy" id="172713"/>
    <lineage>
        <taxon>Bacteria</taxon>
        <taxon>Bacillati</taxon>
        <taxon>Bacillota</taxon>
        <taxon>Bacilli</taxon>
        <taxon>Bacillales</taxon>
        <taxon>Paenibacillaceae</taxon>
        <taxon>Paenibacillus</taxon>
    </lineage>
</organism>
<dbReference type="InterPro" id="IPR025736">
    <property type="entry name" value="PucR_C-HTH_dom"/>
</dbReference>
<evidence type="ECO:0000313" key="3">
    <source>
        <dbReference type="EMBL" id="ASR45214.1"/>
    </source>
</evidence>
<name>A0A222WGE8_9BACL</name>
<proteinExistence type="predicted"/>
<sequence length="346" mass="39539">MFQISEKQAQDIVDKMMKDIPYNINIMNERGIIIGSGESERVGTVHQGAVQALETGKMIEVWQDGHYEKQGTNEPIVIHHERVGVIGITGNPDEVRPFCNIVKTTVSLLIEQRISLEHLAHEANRKKSMLEMLLHHQGAYTQKIKKEAAQYHIDLLLKTSAVYVKHLPADPVYVAELSKIFMQHPSFHMEEDSYLILIQNQDEIDKLLKPLVRSYPDVLIAISRQEHNIAECYLQAKSTMNVLLALRPPVRMISFAEVEFLVKLSQSSLTNTIHLVSKLEDTVDLLDTLRSFINHNGSVSFTADELNIHRNTLQYRLKRIHTLTGKDPRNLLQLFELTHGLLALYQ</sequence>
<dbReference type="Pfam" id="PF05651">
    <property type="entry name" value="Diacid_rec"/>
    <property type="match status" value="1"/>
</dbReference>